<feature type="transmembrane region" description="Helical" evidence="6">
    <location>
        <begin position="388"/>
        <end position="410"/>
    </location>
</feature>
<protein>
    <recommendedName>
        <fullName evidence="6">Multidrug and toxin extrusion protein</fullName>
    </recommendedName>
</protein>
<dbReference type="CDD" id="cd13132">
    <property type="entry name" value="MATE_eukaryotic"/>
    <property type="match status" value="1"/>
</dbReference>
<keyword evidence="8" id="KW-1185">Reference proteome</keyword>
<dbReference type="InterPro" id="IPR045069">
    <property type="entry name" value="MATE_euk"/>
</dbReference>
<keyword evidence="4 6" id="KW-1133">Transmembrane helix</keyword>
<reference evidence="7" key="1">
    <citation type="submission" date="2025-08" db="UniProtKB">
        <authorList>
            <consortium name="Ensembl"/>
        </authorList>
    </citation>
    <scope>IDENTIFICATION</scope>
</reference>
<evidence type="ECO:0000313" key="8">
    <source>
        <dbReference type="Proteomes" id="UP000261520"/>
    </source>
</evidence>
<dbReference type="Pfam" id="PF01554">
    <property type="entry name" value="MatE"/>
    <property type="match status" value="2"/>
</dbReference>
<dbReference type="GO" id="GO:0015297">
    <property type="term" value="F:antiporter activity"/>
    <property type="evidence" value="ECO:0007669"/>
    <property type="project" value="InterPro"/>
</dbReference>
<name>A0A3B4B4K9_9GOBI</name>
<feature type="transmembrane region" description="Helical" evidence="6">
    <location>
        <begin position="210"/>
        <end position="229"/>
    </location>
</feature>
<evidence type="ECO:0000313" key="7">
    <source>
        <dbReference type="Ensembl" id="ENSPMGP00000023935.1"/>
    </source>
</evidence>
<dbReference type="InterPro" id="IPR002528">
    <property type="entry name" value="MATE_fam"/>
</dbReference>
<dbReference type="PANTHER" id="PTHR11206">
    <property type="entry name" value="MULTIDRUG RESISTANCE PROTEIN"/>
    <property type="match status" value="1"/>
</dbReference>
<evidence type="ECO:0000256" key="4">
    <source>
        <dbReference type="ARBA" id="ARBA00022989"/>
    </source>
</evidence>
<feature type="transmembrane region" description="Helical" evidence="6">
    <location>
        <begin position="148"/>
        <end position="165"/>
    </location>
</feature>
<feature type="transmembrane region" description="Helical" evidence="6">
    <location>
        <begin position="487"/>
        <end position="507"/>
    </location>
</feature>
<dbReference type="GO" id="GO:1990961">
    <property type="term" value="P:xenobiotic detoxification by transmembrane export across the plasma membrane"/>
    <property type="evidence" value="ECO:0007669"/>
    <property type="project" value="InterPro"/>
</dbReference>
<dbReference type="NCBIfam" id="TIGR00797">
    <property type="entry name" value="matE"/>
    <property type="match status" value="1"/>
</dbReference>
<evidence type="ECO:0000256" key="3">
    <source>
        <dbReference type="ARBA" id="ARBA00022692"/>
    </source>
</evidence>
<dbReference type="AlphaFoldDB" id="A0A3B4B4K9"/>
<feature type="transmembrane region" description="Helical" evidence="6">
    <location>
        <begin position="63"/>
        <end position="87"/>
    </location>
</feature>
<feature type="transmembrane region" description="Helical" evidence="6">
    <location>
        <begin position="358"/>
        <end position="382"/>
    </location>
</feature>
<proteinExistence type="inferred from homology"/>
<organism evidence="7 8">
    <name type="scientific">Periophthalmus magnuspinnatus</name>
    <dbReference type="NCBI Taxonomy" id="409849"/>
    <lineage>
        <taxon>Eukaryota</taxon>
        <taxon>Metazoa</taxon>
        <taxon>Chordata</taxon>
        <taxon>Craniata</taxon>
        <taxon>Vertebrata</taxon>
        <taxon>Euteleostomi</taxon>
        <taxon>Actinopterygii</taxon>
        <taxon>Neopterygii</taxon>
        <taxon>Teleostei</taxon>
        <taxon>Neoteleostei</taxon>
        <taxon>Acanthomorphata</taxon>
        <taxon>Gobiaria</taxon>
        <taxon>Gobiiformes</taxon>
        <taxon>Gobioidei</taxon>
        <taxon>Gobiidae</taxon>
        <taxon>Oxudercinae</taxon>
        <taxon>Periophthalmus</taxon>
    </lineage>
</organism>
<dbReference type="GO" id="GO:0016020">
    <property type="term" value="C:membrane"/>
    <property type="evidence" value="ECO:0007669"/>
    <property type="project" value="UniProtKB-SubCell"/>
</dbReference>
<feature type="transmembrane region" description="Helical" evidence="6">
    <location>
        <begin position="290"/>
        <end position="310"/>
    </location>
</feature>
<sequence>GNMMEDTPYEEPRGCWPRVFIYFVLLNETCFFCFSVKILSQASTFVIGFVSTAFTGHLGKTQLASVALAIAVINVTGISVGAGLTLACDTLISQTFGSGNLKQVGVILQRGVLILLLACLPCAAILLNTEGILILFRQSRNVARLAQIYVNIFLPSLPATFMYLLQSRYLQNQGIIWPQLITGVIGNVVNAVMNYVFLFSLKLDVAGSGAANAICQYFMAIFLFIYIYVKGIYKSTWSGWSAECLQEWGPFMWLAIPSMLMLCLEWWVYEIGGFLAGIISESELAAQSAVYELVTLNYMIPLGIGATASVRVGSALGAGKIEQAKLSAKVPVVLIIITVCISLQGMCGGVIRGAGKQTFGAVCNFLGYYFIGLPVGASLMFAAKMGILGFWTGLCLSAFIQATIFITFLCKLDWQKASTEVSTYLYFFFKQCRVVYYLSDSKGAEATVAEPVYENPDNSLQVQGQSNLTNTTEGKMLCTKQLIVRRGLTVVILLLIFSGGVVAQIFLDKKLT</sequence>
<evidence type="ECO:0000256" key="5">
    <source>
        <dbReference type="ARBA" id="ARBA00023136"/>
    </source>
</evidence>
<feature type="transmembrane region" description="Helical" evidence="6">
    <location>
        <begin position="177"/>
        <end position="198"/>
    </location>
</feature>
<feature type="transmembrane region" description="Helical" evidence="6">
    <location>
        <begin position="330"/>
        <end position="351"/>
    </location>
</feature>
<feature type="transmembrane region" description="Helical" evidence="6">
    <location>
        <begin position="107"/>
        <end position="127"/>
    </location>
</feature>
<keyword evidence="5 6" id="KW-0472">Membrane</keyword>
<reference evidence="7" key="2">
    <citation type="submission" date="2025-09" db="UniProtKB">
        <authorList>
            <consortium name="Ensembl"/>
        </authorList>
    </citation>
    <scope>IDENTIFICATION</scope>
</reference>
<feature type="transmembrane region" description="Helical" evidence="6">
    <location>
        <begin position="249"/>
        <end position="269"/>
    </location>
</feature>
<keyword evidence="3 6" id="KW-0812">Transmembrane</keyword>
<evidence type="ECO:0000256" key="2">
    <source>
        <dbReference type="ARBA" id="ARBA00010199"/>
    </source>
</evidence>
<evidence type="ECO:0000256" key="6">
    <source>
        <dbReference type="RuleBase" id="RU004914"/>
    </source>
</evidence>
<accession>A0A3B4B4K9</accession>
<evidence type="ECO:0000256" key="1">
    <source>
        <dbReference type="ARBA" id="ARBA00004141"/>
    </source>
</evidence>
<comment type="similarity">
    <text evidence="2 6">Belongs to the multi antimicrobial extrusion (MATE) (TC 2.A.66.1) family.</text>
</comment>
<dbReference type="GO" id="GO:0042910">
    <property type="term" value="F:xenobiotic transmembrane transporter activity"/>
    <property type="evidence" value="ECO:0007669"/>
    <property type="project" value="InterPro"/>
</dbReference>
<dbReference type="Proteomes" id="UP000261520">
    <property type="component" value="Unplaced"/>
</dbReference>
<dbReference type="Ensembl" id="ENSPMGT00000025498.1">
    <property type="protein sequence ID" value="ENSPMGP00000023935.1"/>
    <property type="gene ID" value="ENSPMGG00000019356.1"/>
</dbReference>
<comment type="subcellular location">
    <subcellularLocation>
        <location evidence="1">Membrane</location>
        <topology evidence="1">Multi-pass membrane protein</topology>
    </subcellularLocation>
</comment>
<feature type="transmembrane region" description="Helical" evidence="6">
    <location>
        <begin position="20"/>
        <end position="51"/>
    </location>
</feature>